<evidence type="ECO:0000259" key="10">
    <source>
        <dbReference type="Pfam" id="PF08669"/>
    </source>
</evidence>
<comment type="subunit">
    <text evidence="7">The glycine cleavage system is composed of four proteins: P, T, L and H.</text>
</comment>
<protein>
    <recommendedName>
        <fullName evidence="2 7">Aminomethyltransferase</fullName>
        <ecNumber evidence="2 7">2.1.2.10</ecNumber>
    </recommendedName>
    <alternativeName>
        <fullName evidence="5 7">Glycine cleavage system T protein</fullName>
    </alternativeName>
</protein>
<evidence type="ECO:0000256" key="2">
    <source>
        <dbReference type="ARBA" id="ARBA00012616"/>
    </source>
</evidence>
<evidence type="ECO:0000256" key="8">
    <source>
        <dbReference type="PIRSR" id="PIRSR006487-1"/>
    </source>
</evidence>
<dbReference type="GO" id="GO:0004047">
    <property type="term" value="F:aminomethyltransferase activity"/>
    <property type="evidence" value="ECO:0007669"/>
    <property type="project" value="UniProtKB-UniRule"/>
</dbReference>
<dbReference type="InterPro" id="IPR022903">
    <property type="entry name" value="GcvT_bac"/>
</dbReference>
<dbReference type="GO" id="GO:0005960">
    <property type="term" value="C:glycine cleavage complex"/>
    <property type="evidence" value="ECO:0007669"/>
    <property type="project" value="InterPro"/>
</dbReference>
<dbReference type="Gene3D" id="2.40.30.110">
    <property type="entry name" value="Aminomethyltransferase beta-barrel domains"/>
    <property type="match status" value="1"/>
</dbReference>
<evidence type="ECO:0000313" key="11">
    <source>
        <dbReference type="EMBL" id="HGD13518.1"/>
    </source>
</evidence>
<dbReference type="NCBIfam" id="TIGR00528">
    <property type="entry name" value="gcvT"/>
    <property type="match status" value="1"/>
</dbReference>
<evidence type="ECO:0000256" key="4">
    <source>
        <dbReference type="ARBA" id="ARBA00022679"/>
    </source>
</evidence>
<dbReference type="PANTHER" id="PTHR43757">
    <property type="entry name" value="AMINOMETHYLTRANSFERASE"/>
    <property type="match status" value="1"/>
</dbReference>
<dbReference type="Gene3D" id="4.10.1250.10">
    <property type="entry name" value="Aminomethyltransferase fragment"/>
    <property type="match status" value="1"/>
</dbReference>
<sequence length="365" mass="40372">MIKQTPFYPRHLAAGGKIVEFAGYYLPLQFKGIIPEHHRVRTTVGLFDVSHMGRIRISGKDALQFINRMTTNDAAALEINQAQYSVMCYPDGGIVDDLVVYRLPDHYLLVVNGANNEKDTNWLKEHLTGDVHLENITEQVAQLALQGPKSESCLQKICSINLATIGFYWATAGKIAGVDCLISRTGYTGEDGFELYIPAEKALTVWDALMTAGKEFEIEPIGLGARDTLRLEMKYCLYGNDIDQTTNPLEAGLGFVVKLDKPEGFIGSDVLKKVAAEKPKRRLICLEMVDRAIPRAHLPVFANGNQVGITTSGTLSPSLNRGIALAYVQRQYGQTGKELKIEIRNQRAKAVVVAPPFYKSGSRKK</sequence>
<dbReference type="Gene3D" id="3.30.70.1400">
    <property type="entry name" value="Aminomethyltransferase beta-barrel domains"/>
    <property type="match status" value="1"/>
</dbReference>
<dbReference type="InterPro" id="IPR029043">
    <property type="entry name" value="GcvT/YgfZ_C"/>
</dbReference>
<dbReference type="InterPro" id="IPR006222">
    <property type="entry name" value="GCVT_N"/>
</dbReference>
<dbReference type="NCBIfam" id="NF001567">
    <property type="entry name" value="PRK00389.1"/>
    <property type="match status" value="1"/>
</dbReference>
<dbReference type="GO" id="GO:0005829">
    <property type="term" value="C:cytosol"/>
    <property type="evidence" value="ECO:0007669"/>
    <property type="project" value="TreeGrafter"/>
</dbReference>
<dbReference type="EMBL" id="DTMZ01000128">
    <property type="protein sequence ID" value="HGD13518.1"/>
    <property type="molecule type" value="Genomic_DNA"/>
</dbReference>
<evidence type="ECO:0000256" key="6">
    <source>
        <dbReference type="ARBA" id="ARBA00047665"/>
    </source>
</evidence>
<dbReference type="Pfam" id="PF08669">
    <property type="entry name" value="GCV_T_C"/>
    <property type="match status" value="1"/>
</dbReference>
<feature type="domain" description="GCVT N-terminal" evidence="9">
    <location>
        <begin position="7"/>
        <end position="261"/>
    </location>
</feature>
<evidence type="ECO:0000256" key="5">
    <source>
        <dbReference type="ARBA" id="ARBA00031395"/>
    </source>
</evidence>
<dbReference type="Gene3D" id="3.30.1360.120">
    <property type="entry name" value="Probable tRNA modification gtpase trme, domain 1"/>
    <property type="match status" value="1"/>
</dbReference>
<reference evidence="11" key="1">
    <citation type="journal article" date="2020" name="mSystems">
        <title>Genome- and Community-Level Interaction Insights into Carbon Utilization and Element Cycling Functions of Hydrothermarchaeota in Hydrothermal Sediment.</title>
        <authorList>
            <person name="Zhou Z."/>
            <person name="Liu Y."/>
            <person name="Xu W."/>
            <person name="Pan J."/>
            <person name="Luo Z.H."/>
            <person name="Li M."/>
        </authorList>
    </citation>
    <scope>NUCLEOTIDE SEQUENCE [LARGE SCALE GENOMIC DNA]</scope>
    <source>
        <strain evidence="11">SpSt-914</strain>
    </source>
</reference>
<dbReference type="PIRSF" id="PIRSF006487">
    <property type="entry name" value="GcvT"/>
    <property type="match status" value="1"/>
</dbReference>
<gene>
    <name evidence="7 11" type="primary">gcvT</name>
    <name evidence="11" type="ORF">ENX16_05510</name>
</gene>
<dbReference type="AlphaFoldDB" id="A0A7V3V019"/>
<dbReference type="PANTHER" id="PTHR43757:SF2">
    <property type="entry name" value="AMINOMETHYLTRANSFERASE, MITOCHONDRIAL"/>
    <property type="match status" value="1"/>
</dbReference>
<dbReference type="InterPro" id="IPR027266">
    <property type="entry name" value="TrmE/GcvT-like"/>
</dbReference>
<keyword evidence="4 7" id="KW-0808">Transferase</keyword>
<dbReference type="GO" id="GO:0032259">
    <property type="term" value="P:methylation"/>
    <property type="evidence" value="ECO:0007669"/>
    <property type="project" value="UniProtKB-KW"/>
</dbReference>
<evidence type="ECO:0000256" key="3">
    <source>
        <dbReference type="ARBA" id="ARBA00022576"/>
    </source>
</evidence>
<dbReference type="EC" id="2.1.2.10" evidence="2 7"/>
<accession>A0A7V3V019</accession>
<comment type="caution">
    <text evidence="11">The sequence shown here is derived from an EMBL/GenBank/DDBJ whole genome shotgun (WGS) entry which is preliminary data.</text>
</comment>
<feature type="binding site" evidence="8">
    <location>
        <position position="194"/>
    </location>
    <ligand>
        <name>substrate</name>
    </ligand>
</feature>
<comment type="catalytic activity">
    <reaction evidence="6 7">
        <text>N(6)-[(R)-S(8)-aminomethyldihydrolipoyl]-L-lysyl-[protein] + (6S)-5,6,7,8-tetrahydrofolate = N(6)-[(R)-dihydrolipoyl]-L-lysyl-[protein] + (6R)-5,10-methylene-5,6,7,8-tetrahydrofolate + NH4(+)</text>
        <dbReference type="Rhea" id="RHEA:16945"/>
        <dbReference type="Rhea" id="RHEA-COMP:10475"/>
        <dbReference type="Rhea" id="RHEA-COMP:10492"/>
        <dbReference type="ChEBI" id="CHEBI:15636"/>
        <dbReference type="ChEBI" id="CHEBI:28938"/>
        <dbReference type="ChEBI" id="CHEBI:57453"/>
        <dbReference type="ChEBI" id="CHEBI:83100"/>
        <dbReference type="ChEBI" id="CHEBI:83143"/>
        <dbReference type="EC" id="2.1.2.10"/>
    </reaction>
</comment>
<dbReference type="GO" id="GO:0008168">
    <property type="term" value="F:methyltransferase activity"/>
    <property type="evidence" value="ECO:0007669"/>
    <property type="project" value="UniProtKB-KW"/>
</dbReference>
<keyword evidence="11" id="KW-0489">Methyltransferase</keyword>
<dbReference type="InterPro" id="IPR028896">
    <property type="entry name" value="GcvT/YgfZ/DmdA"/>
</dbReference>
<dbReference type="SUPFAM" id="SSF103025">
    <property type="entry name" value="Folate-binding domain"/>
    <property type="match status" value="1"/>
</dbReference>
<organism evidence="11">
    <name type="scientific">candidate division WOR-3 bacterium</name>
    <dbReference type="NCBI Taxonomy" id="2052148"/>
    <lineage>
        <taxon>Bacteria</taxon>
        <taxon>Bacteria division WOR-3</taxon>
    </lineage>
</organism>
<dbReference type="HAMAP" id="MF_00259">
    <property type="entry name" value="GcvT"/>
    <property type="match status" value="1"/>
</dbReference>
<evidence type="ECO:0000256" key="1">
    <source>
        <dbReference type="ARBA" id="ARBA00008609"/>
    </source>
</evidence>
<name>A0A7V3V019_UNCW3</name>
<dbReference type="GO" id="GO:0008483">
    <property type="term" value="F:transaminase activity"/>
    <property type="evidence" value="ECO:0007669"/>
    <property type="project" value="UniProtKB-KW"/>
</dbReference>
<comment type="function">
    <text evidence="7">The glycine cleavage system catalyzes the degradation of glycine.</text>
</comment>
<feature type="domain" description="Aminomethyltransferase C-terminal" evidence="10">
    <location>
        <begin position="281"/>
        <end position="359"/>
    </location>
</feature>
<dbReference type="InterPro" id="IPR006223">
    <property type="entry name" value="GcvT"/>
</dbReference>
<dbReference type="FunFam" id="2.40.30.110:FF:000003">
    <property type="entry name" value="Aminomethyltransferase"/>
    <property type="match status" value="1"/>
</dbReference>
<proteinExistence type="inferred from homology"/>
<dbReference type="Pfam" id="PF01571">
    <property type="entry name" value="GCV_T"/>
    <property type="match status" value="1"/>
</dbReference>
<dbReference type="SUPFAM" id="SSF101790">
    <property type="entry name" value="Aminomethyltransferase beta-barrel domain"/>
    <property type="match status" value="1"/>
</dbReference>
<evidence type="ECO:0000259" key="9">
    <source>
        <dbReference type="Pfam" id="PF01571"/>
    </source>
</evidence>
<dbReference type="FunFam" id="3.30.70.1400:FF:000001">
    <property type="entry name" value="Aminomethyltransferase"/>
    <property type="match status" value="1"/>
</dbReference>
<dbReference type="GO" id="GO:0019464">
    <property type="term" value="P:glycine decarboxylation via glycine cleavage system"/>
    <property type="evidence" value="ECO:0007669"/>
    <property type="project" value="UniProtKB-UniRule"/>
</dbReference>
<evidence type="ECO:0000256" key="7">
    <source>
        <dbReference type="HAMAP-Rule" id="MF_00259"/>
    </source>
</evidence>
<keyword evidence="3 7" id="KW-0032">Aminotransferase</keyword>
<comment type="similarity">
    <text evidence="1 7">Belongs to the GcvT family.</text>
</comment>
<dbReference type="InterPro" id="IPR013977">
    <property type="entry name" value="GcvT_C"/>
</dbReference>